<dbReference type="EMBL" id="FOXO01000024">
    <property type="protein sequence ID" value="SFQ21373.1"/>
    <property type="molecule type" value="Genomic_DNA"/>
</dbReference>
<name>A0A1I5WNI6_9FIRM</name>
<accession>A0A1I5WNI6</accession>
<gene>
    <name evidence="1" type="ORF">SAMN04487928_12410</name>
</gene>
<evidence type="ECO:0000313" key="1">
    <source>
        <dbReference type="EMBL" id="SFQ21373.1"/>
    </source>
</evidence>
<dbReference type="RefSeq" id="WP_074890215.1">
    <property type="nucleotide sequence ID" value="NZ_FOXO01000024.1"/>
</dbReference>
<dbReference type="Proteomes" id="UP000182624">
    <property type="component" value="Unassembled WGS sequence"/>
</dbReference>
<evidence type="ECO:0000313" key="2">
    <source>
        <dbReference type="Proteomes" id="UP000182624"/>
    </source>
</evidence>
<organism evidence="1 2">
    <name type="scientific">Butyrivibrio proteoclasticus</name>
    <dbReference type="NCBI Taxonomy" id="43305"/>
    <lineage>
        <taxon>Bacteria</taxon>
        <taxon>Bacillati</taxon>
        <taxon>Bacillota</taxon>
        <taxon>Clostridia</taxon>
        <taxon>Lachnospirales</taxon>
        <taxon>Lachnospiraceae</taxon>
        <taxon>Butyrivibrio</taxon>
    </lineage>
</organism>
<dbReference type="AlphaFoldDB" id="A0A1I5WNI6"/>
<protein>
    <submittedName>
        <fullName evidence="1">Uncharacterized protein</fullName>
    </submittedName>
</protein>
<sequence>MQVKDYKSLMQRFKMSPKTKLAILQDISNTLTNNKYFSVLPESISTDNTNIFKVCDAKWVYSTDKTYKSLAIYTDTTCGKRWIHVYSDDSAIKDTSESIYSQRKESIIVAFPNIYFYPYSIGGRGISLRSCGVFIVK</sequence>
<proteinExistence type="predicted"/>
<reference evidence="2" key="1">
    <citation type="submission" date="2016-10" db="EMBL/GenBank/DDBJ databases">
        <authorList>
            <person name="Varghese N."/>
            <person name="Submissions S."/>
        </authorList>
    </citation>
    <scope>NUCLEOTIDE SEQUENCE [LARGE SCALE GENOMIC DNA]</scope>
    <source>
        <strain evidence="2">P18</strain>
    </source>
</reference>
<keyword evidence="2" id="KW-1185">Reference proteome</keyword>